<gene>
    <name evidence="1" type="ORF">APQ14_19755</name>
</gene>
<name>A0A120DF19_9VIBR</name>
<protein>
    <submittedName>
        <fullName evidence="1">Uncharacterized protein</fullName>
    </submittedName>
</protein>
<dbReference type="AlphaFoldDB" id="A0A120DF19"/>
<dbReference type="GeneID" id="300180239"/>
<comment type="caution">
    <text evidence="1">The sequence shown here is derived from an EMBL/GenBank/DDBJ whole genome shotgun (WGS) entry which is preliminary data.</text>
</comment>
<dbReference type="Proteomes" id="UP000057389">
    <property type="component" value="Unassembled WGS sequence"/>
</dbReference>
<sequence>MSKPSEAICNDLKMRIDEIYSKDYDILSTSIDYNLTGNTWYADVFISFKEVTPGTANFKHRSDVNVWALVGDFRDHQC</sequence>
<organism evidence="1 2">
    <name type="scientific">Vibrio toranzoniae</name>
    <dbReference type="NCBI Taxonomy" id="1194427"/>
    <lineage>
        <taxon>Bacteria</taxon>
        <taxon>Pseudomonadati</taxon>
        <taxon>Pseudomonadota</taxon>
        <taxon>Gammaproteobacteria</taxon>
        <taxon>Vibrionales</taxon>
        <taxon>Vibrionaceae</taxon>
        <taxon>Vibrio</taxon>
    </lineage>
</organism>
<dbReference type="RefSeq" id="WP_060469827.1">
    <property type="nucleotide sequence ID" value="NZ_AP025515.1"/>
</dbReference>
<keyword evidence="2" id="KW-1185">Reference proteome</keyword>
<evidence type="ECO:0000313" key="1">
    <source>
        <dbReference type="EMBL" id="KWT98637.1"/>
    </source>
</evidence>
<evidence type="ECO:0000313" key="2">
    <source>
        <dbReference type="Proteomes" id="UP000057389"/>
    </source>
</evidence>
<dbReference type="EMBL" id="LMXU01000057">
    <property type="protein sequence ID" value="KWT98637.1"/>
    <property type="molecule type" value="Genomic_DNA"/>
</dbReference>
<proteinExistence type="predicted"/>
<accession>A0A120DF19</accession>
<reference evidence="1 2" key="1">
    <citation type="submission" date="2015-11" db="EMBL/GenBank/DDBJ databases">
        <title>Draft WGS of Vibrio toranzoniae.</title>
        <authorList>
            <person name="Lasa A."/>
            <person name="Romalde J.L."/>
        </authorList>
    </citation>
    <scope>NUCLEOTIDE SEQUENCE [LARGE SCALE GENOMIC DNA]</scope>
    <source>
        <strain evidence="1 2">Vb 10.8</strain>
    </source>
</reference>